<keyword evidence="16" id="KW-0670">Pyruvate</keyword>
<dbReference type="GO" id="GO:0006082">
    <property type="term" value="P:organic acid metabolic process"/>
    <property type="evidence" value="ECO:0007669"/>
    <property type="project" value="UniProtKB-ARBA"/>
</dbReference>
<keyword evidence="7 14" id="KW-0479">Metal-binding</keyword>
<dbReference type="Gene3D" id="3.40.50.920">
    <property type="match status" value="1"/>
</dbReference>
<dbReference type="EC" id="1.2.7.8" evidence="3 14"/>
<dbReference type="GO" id="GO:0030976">
    <property type="term" value="F:thiamine pyrophosphate binding"/>
    <property type="evidence" value="ECO:0007669"/>
    <property type="project" value="InterPro"/>
</dbReference>
<evidence type="ECO:0000313" key="17">
    <source>
        <dbReference type="Proteomes" id="UP000226712"/>
    </source>
</evidence>
<dbReference type="InterPro" id="IPR045025">
    <property type="entry name" value="HACL1-like"/>
</dbReference>
<evidence type="ECO:0000259" key="15">
    <source>
        <dbReference type="PROSITE" id="PS51379"/>
    </source>
</evidence>
<dbReference type="PROSITE" id="PS51379">
    <property type="entry name" value="4FE4S_FER_2"/>
    <property type="match status" value="1"/>
</dbReference>
<dbReference type="Proteomes" id="UP000226712">
    <property type="component" value="Unassembled WGS sequence"/>
</dbReference>
<dbReference type="InterPro" id="IPR002880">
    <property type="entry name" value="Pyrv_Fd/Flavodoxin_OxRdtase_N"/>
</dbReference>
<dbReference type="PANTHER" id="PTHR43710">
    <property type="entry name" value="2-HYDROXYACYL-COA LYASE"/>
    <property type="match status" value="1"/>
</dbReference>
<keyword evidence="6 14" id="KW-0004">4Fe-4S</keyword>
<sequence>MDLLQKNGKAILSGNEAISRGALEAGISVATSYPGSPCTEILASIAGSAKKTGVYAEWSVNEVVAFELAAGASFANKRALCAMKNLGANTIMDFLNVVAYTGVNAGLVLIVADDPEPMSSQHAVDSRLHSIMAKIPCLEPTNGQEAKEMTKFAFEFSEKFKVPVQIRITQKIAQTSFVVELGEIKKRNSEAFFTKEPSRFVCIPKNVKVLHKKHNEKLELIEKEFDGFLFNELKIVDSELGIITSGISFNYATEALERLGVKASVLKITSTNPIPTKLIKEIFSNSKKVLVIEELEPIMEWKVREIASKTHFSGHIFGTTTKHVPRESELNVELTEKAIAGVLELNYEEIKPEEIPKRVPALCSGCSHIGFYGALKNAMQELENEFVVIGDRGCYNLAAHPPISALDTCMNMGASIPMASGFAKAGYKGNIVAVIGDSTFLHSGVQGLMNSVVNNSNITICVLDNSVTAMTGGQPHPGTGKNALEEESERVNLMEIVKASGVQFFKQVNPYDLSESEIAIKDATKYNGPAVIIFKAPCALKSKTDFNKQFEIIGETKKELGCPAIKTNKIGQRIDLEKCIGCGICAQLAAPGTIRELK</sequence>
<dbReference type="GO" id="GO:0051539">
    <property type="term" value="F:4 iron, 4 sulfur cluster binding"/>
    <property type="evidence" value="ECO:0007669"/>
    <property type="project" value="UniProtKB-UniRule"/>
</dbReference>
<evidence type="ECO:0000256" key="13">
    <source>
        <dbReference type="ARBA" id="ARBA00048332"/>
    </source>
</evidence>
<comment type="function">
    <text evidence="1 14">Catalyzes the ferredoxin-dependent oxidative decarboxylation of arylpyruvates.</text>
</comment>
<comment type="catalytic activity">
    <reaction evidence="13 14">
        <text>indole-3-pyruvate + 2 oxidized [2Fe-2S]-[ferredoxin] + CoA = (indol-3-yl)acetyl-CoA + 2 reduced [2Fe-2S]-[ferredoxin] + CO2 + H(+)</text>
        <dbReference type="Rhea" id="RHEA:12645"/>
        <dbReference type="Rhea" id="RHEA-COMP:10000"/>
        <dbReference type="Rhea" id="RHEA-COMP:10001"/>
        <dbReference type="ChEBI" id="CHEBI:15378"/>
        <dbReference type="ChEBI" id="CHEBI:16526"/>
        <dbReference type="ChEBI" id="CHEBI:17640"/>
        <dbReference type="ChEBI" id="CHEBI:33737"/>
        <dbReference type="ChEBI" id="CHEBI:33738"/>
        <dbReference type="ChEBI" id="CHEBI:57271"/>
        <dbReference type="ChEBI" id="CHEBI:57287"/>
        <dbReference type="EC" id="1.2.7.8"/>
    </reaction>
</comment>
<evidence type="ECO:0000256" key="4">
    <source>
        <dbReference type="ARBA" id="ARBA00017710"/>
    </source>
</evidence>
<feature type="domain" description="4Fe-4S ferredoxin-type" evidence="15">
    <location>
        <begin position="570"/>
        <end position="598"/>
    </location>
</feature>
<dbReference type="GO" id="GO:0043805">
    <property type="term" value="F:indolepyruvate ferredoxin oxidoreductase activity"/>
    <property type="evidence" value="ECO:0007669"/>
    <property type="project" value="UniProtKB-UniRule"/>
</dbReference>
<dbReference type="SUPFAM" id="SSF52922">
    <property type="entry name" value="TK C-terminal domain-like"/>
    <property type="match status" value="1"/>
</dbReference>
<dbReference type="AlphaFoldDB" id="A0A2D6LPW1"/>
<dbReference type="InterPro" id="IPR017721">
    <property type="entry name" value="IorA"/>
</dbReference>
<dbReference type="PANTHER" id="PTHR43710:SF7">
    <property type="entry name" value="INDOLEPYRUVATE OXIDOREDUCTASE SUBUNIT IORA"/>
    <property type="match status" value="1"/>
</dbReference>
<keyword evidence="9 14" id="KW-0560">Oxidoreductase</keyword>
<evidence type="ECO:0000256" key="10">
    <source>
        <dbReference type="ARBA" id="ARBA00023004"/>
    </source>
</evidence>
<name>A0A2D6LPW1_9ARCH</name>
<dbReference type="InterPro" id="IPR029061">
    <property type="entry name" value="THDP-binding"/>
</dbReference>
<dbReference type="GO" id="GO:0046872">
    <property type="term" value="F:metal ion binding"/>
    <property type="evidence" value="ECO:0007669"/>
    <property type="project" value="UniProtKB-UniRule"/>
</dbReference>
<dbReference type="InterPro" id="IPR011766">
    <property type="entry name" value="TPP_enzyme_TPP-bd"/>
</dbReference>
<dbReference type="Pfam" id="PF02775">
    <property type="entry name" value="TPP_enzyme_C"/>
    <property type="match status" value="1"/>
</dbReference>
<evidence type="ECO:0000313" key="16">
    <source>
        <dbReference type="EMBL" id="MAG18220.1"/>
    </source>
</evidence>
<accession>A0A2D6LPW1</accession>
<evidence type="ECO:0000256" key="9">
    <source>
        <dbReference type="ARBA" id="ARBA00023002"/>
    </source>
</evidence>
<reference evidence="17" key="1">
    <citation type="submission" date="2017-09" db="EMBL/GenBank/DDBJ databases">
        <title>The Reconstruction of 2,631 Draft Metagenome-Assembled Genomes from the Global Oceans.</title>
        <authorList>
            <person name="Tully B.J."/>
            <person name="Graham E.D."/>
            <person name="Heidelberg J.F."/>
        </authorList>
    </citation>
    <scope>NUCLEOTIDE SEQUENCE [LARGE SCALE GENOMIC DNA]</scope>
</reference>
<evidence type="ECO:0000256" key="6">
    <source>
        <dbReference type="ARBA" id="ARBA00022485"/>
    </source>
</evidence>
<organism evidence="16 17">
    <name type="scientific">Candidatus Iainarchaeum sp</name>
    <dbReference type="NCBI Taxonomy" id="3101447"/>
    <lineage>
        <taxon>Archaea</taxon>
        <taxon>Candidatus Iainarchaeota</taxon>
        <taxon>Candidatus Iainarchaeia</taxon>
        <taxon>Candidatus Iainarchaeales</taxon>
        <taxon>Candidatus Iainarchaeaceae</taxon>
        <taxon>Candidatus Iainarchaeum</taxon>
    </lineage>
</organism>
<evidence type="ECO:0000256" key="11">
    <source>
        <dbReference type="ARBA" id="ARBA00023014"/>
    </source>
</evidence>
<comment type="cofactor">
    <cofactor evidence="14">
        <name>[4Fe-4S] cluster</name>
        <dbReference type="ChEBI" id="CHEBI:49883"/>
    </cofactor>
    <text evidence="14">Binds 2 [4Fe-4S] clusters. In this family the first cluster has a non-standard and varying [4Fe-4S] binding motif CX(2)CX(2)CX(4-5)CP.</text>
</comment>
<dbReference type="Pfam" id="PF01855">
    <property type="entry name" value="POR_N"/>
    <property type="match status" value="1"/>
</dbReference>
<gene>
    <name evidence="16" type="ORF">CL944_01965</name>
</gene>
<keyword evidence="8 14" id="KW-0249">Electron transport</keyword>
<protein>
    <recommendedName>
        <fullName evidence="4 14">Indolepyruvate oxidoreductase subunit IorA</fullName>
        <shortName evidence="14">IOR</shortName>
        <ecNumber evidence="3 14">1.2.7.8</ecNumber>
    </recommendedName>
    <alternativeName>
        <fullName evidence="12 14">Indolepyruvate ferredoxin oxidoreductase subunit alpha</fullName>
    </alternativeName>
</protein>
<dbReference type="InterPro" id="IPR017896">
    <property type="entry name" value="4Fe4S_Fe-S-bd"/>
</dbReference>
<dbReference type="CDD" id="cd07034">
    <property type="entry name" value="TPP_PYR_PFOR_IOR-alpha_like"/>
    <property type="match status" value="1"/>
</dbReference>
<keyword evidence="11 14" id="KW-0411">Iron-sulfur</keyword>
<dbReference type="PIRSF" id="PIRSF006439">
    <property type="entry name" value="Indolepyruvate_ferr_oxidored"/>
    <property type="match status" value="1"/>
</dbReference>
<dbReference type="InterPro" id="IPR009014">
    <property type="entry name" value="Transketo_C/PFOR_II"/>
</dbReference>
<dbReference type="GO" id="GO:0044272">
    <property type="term" value="P:sulfur compound biosynthetic process"/>
    <property type="evidence" value="ECO:0007669"/>
    <property type="project" value="UniProtKB-ARBA"/>
</dbReference>
<evidence type="ECO:0000256" key="12">
    <source>
        <dbReference type="ARBA" id="ARBA00030514"/>
    </source>
</evidence>
<dbReference type="EMBL" id="NZBD01000013">
    <property type="protein sequence ID" value="MAG18220.1"/>
    <property type="molecule type" value="Genomic_DNA"/>
</dbReference>
<dbReference type="FunFam" id="3.40.50.970:FF:000039">
    <property type="entry name" value="Indolepyruvate oxidoreductase subunit IorA"/>
    <property type="match status" value="1"/>
</dbReference>
<evidence type="ECO:0000256" key="5">
    <source>
        <dbReference type="ARBA" id="ARBA00022448"/>
    </source>
</evidence>
<keyword evidence="5 14" id="KW-0813">Transport</keyword>
<dbReference type="SUPFAM" id="SSF52518">
    <property type="entry name" value="Thiamin diphosphate-binding fold (THDP-binding)"/>
    <property type="match status" value="2"/>
</dbReference>
<evidence type="ECO:0000256" key="1">
    <source>
        <dbReference type="ARBA" id="ARBA00002995"/>
    </source>
</evidence>
<proteinExistence type="predicted"/>
<keyword evidence="10 14" id="KW-0408">Iron</keyword>
<dbReference type="CDD" id="cd02008">
    <property type="entry name" value="TPP_IOR_alpha"/>
    <property type="match status" value="1"/>
</dbReference>
<comment type="subunit">
    <text evidence="2 14">Heterodimer of the IorA and IorB subunits.</text>
</comment>
<evidence type="ECO:0000256" key="14">
    <source>
        <dbReference type="PIRNR" id="PIRNR006439"/>
    </source>
</evidence>
<evidence type="ECO:0000256" key="2">
    <source>
        <dbReference type="ARBA" id="ARBA00011238"/>
    </source>
</evidence>
<evidence type="ECO:0000256" key="3">
    <source>
        <dbReference type="ARBA" id="ARBA00012812"/>
    </source>
</evidence>
<evidence type="ECO:0000256" key="8">
    <source>
        <dbReference type="ARBA" id="ARBA00022982"/>
    </source>
</evidence>
<evidence type="ECO:0000256" key="7">
    <source>
        <dbReference type="ARBA" id="ARBA00022723"/>
    </source>
</evidence>
<comment type="caution">
    <text evidence="16">The sequence shown here is derived from an EMBL/GenBank/DDBJ whole genome shotgun (WGS) entry which is preliminary data.</text>
</comment>
<dbReference type="Gene3D" id="3.40.50.970">
    <property type="match status" value="2"/>
</dbReference>